<dbReference type="RefSeq" id="WP_377787798.1">
    <property type="nucleotide sequence ID" value="NZ_JBHUOC010000002.1"/>
</dbReference>
<dbReference type="EMBL" id="JAUFRC010000003">
    <property type="protein sequence ID" value="MDN3714199.1"/>
    <property type="molecule type" value="Genomic_DNA"/>
</dbReference>
<reference evidence="4" key="1">
    <citation type="journal article" date="2019" name="Int. J. Syst. Evol. Microbiol.">
        <title>The Global Catalogue of Microorganisms (GCM) 10K type strain sequencing project: providing services to taxonomists for standard genome sequencing and annotation.</title>
        <authorList>
            <consortium name="The Broad Institute Genomics Platform"/>
            <consortium name="The Broad Institute Genome Sequencing Center for Infectious Disease"/>
            <person name="Wu L."/>
            <person name="Ma J."/>
        </authorList>
    </citation>
    <scope>NUCLEOTIDE SEQUENCE [LARGE SCALE GENOMIC DNA]</scope>
    <source>
        <strain evidence="4">CECT 8482</strain>
    </source>
</reference>
<keyword evidence="2" id="KW-0472">Membrane</keyword>
<accession>A0ABT8DBN0</accession>
<dbReference type="InterPro" id="IPR009325">
    <property type="entry name" value="DUF983"/>
</dbReference>
<evidence type="ECO:0000313" key="4">
    <source>
        <dbReference type="Proteomes" id="UP001243846"/>
    </source>
</evidence>
<sequence>MANPYPKEGSNVPAERNAARRPARSGPRPQHHRDTRQAILRGFTNRCPKCGKGHMMRGYLQIVDRCENCGEPLGSYPAADGPAFFTITNIMLLLIPMIAATWVWFRLSPFVMLVVLSALTSVMTLILLRYVKGAFVGYLWAKDEQDPGA</sequence>
<feature type="compositionally biased region" description="Basic residues" evidence="1">
    <location>
        <begin position="19"/>
        <end position="34"/>
    </location>
</feature>
<feature type="transmembrane region" description="Helical" evidence="2">
    <location>
        <begin position="110"/>
        <end position="131"/>
    </location>
</feature>
<feature type="transmembrane region" description="Helical" evidence="2">
    <location>
        <begin position="83"/>
        <end position="104"/>
    </location>
</feature>
<keyword evidence="4" id="KW-1185">Reference proteome</keyword>
<comment type="caution">
    <text evidence="3">The sequence shown here is derived from an EMBL/GenBank/DDBJ whole genome shotgun (WGS) entry which is preliminary data.</text>
</comment>
<evidence type="ECO:0000256" key="2">
    <source>
        <dbReference type="SAM" id="Phobius"/>
    </source>
</evidence>
<name>A0ABT8DBN0_9RHOB</name>
<keyword evidence="2" id="KW-1133">Transmembrane helix</keyword>
<feature type="region of interest" description="Disordered" evidence="1">
    <location>
        <begin position="1"/>
        <end position="35"/>
    </location>
</feature>
<evidence type="ECO:0000256" key="1">
    <source>
        <dbReference type="SAM" id="MobiDB-lite"/>
    </source>
</evidence>
<dbReference type="Pfam" id="PF06170">
    <property type="entry name" value="DUF983"/>
    <property type="match status" value="1"/>
</dbReference>
<proteinExistence type="predicted"/>
<keyword evidence="2" id="KW-0812">Transmembrane</keyword>
<organism evidence="3 4">
    <name type="scientific">Paracoccus cavernae</name>
    <dbReference type="NCBI Taxonomy" id="1571207"/>
    <lineage>
        <taxon>Bacteria</taxon>
        <taxon>Pseudomonadati</taxon>
        <taxon>Pseudomonadota</taxon>
        <taxon>Alphaproteobacteria</taxon>
        <taxon>Rhodobacterales</taxon>
        <taxon>Paracoccaceae</taxon>
        <taxon>Paracoccus</taxon>
    </lineage>
</organism>
<protein>
    <submittedName>
        <fullName evidence="3">DUF983 domain-containing protein</fullName>
    </submittedName>
</protein>
<gene>
    <name evidence="3" type="ORF">QWZ10_24710</name>
</gene>
<dbReference type="Proteomes" id="UP001243846">
    <property type="component" value="Unassembled WGS sequence"/>
</dbReference>
<evidence type="ECO:0000313" key="3">
    <source>
        <dbReference type="EMBL" id="MDN3714199.1"/>
    </source>
</evidence>